<feature type="non-terminal residue" evidence="8">
    <location>
        <position position="1"/>
    </location>
</feature>
<comment type="similarity">
    <text evidence="5">Belongs to the OXA1/ALB3/YidC family.</text>
</comment>
<evidence type="ECO:0000256" key="4">
    <source>
        <dbReference type="ARBA" id="ARBA00023136"/>
    </source>
</evidence>
<dbReference type="EMBL" id="JAATIS010004656">
    <property type="protein sequence ID" value="KAG2461206.1"/>
    <property type="molecule type" value="Genomic_DNA"/>
</dbReference>
<comment type="subcellular location">
    <subcellularLocation>
        <location evidence="1 5">Membrane</location>
        <topology evidence="1 5">Multi-pass membrane protein</topology>
    </subcellularLocation>
</comment>
<dbReference type="Pfam" id="PF02096">
    <property type="entry name" value="60KD_IMP"/>
    <property type="match status" value="1"/>
</dbReference>
<feature type="transmembrane region" description="Helical" evidence="6">
    <location>
        <begin position="282"/>
        <end position="301"/>
    </location>
</feature>
<protein>
    <submittedName>
        <fullName evidence="8">COX18 protein</fullName>
    </submittedName>
</protein>
<reference evidence="8 9" key="1">
    <citation type="journal article" date="2021" name="Cell">
        <title>Tracing the genetic footprints of vertebrate landing in non-teleost ray-finned fishes.</title>
        <authorList>
            <person name="Bi X."/>
            <person name="Wang K."/>
            <person name="Yang L."/>
            <person name="Pan H."/>
            <person name="Jiang H."/>
            <person name="Wei Q."/>
            <person name="Fang M."/>
            <person name="Yu H."/>
            <person name="Zhu C."/>
            <person name="Cai Y."/>
            <person name="He Y."/>
            <person name="Gan X."/>
            <person name="Zeng H."/>
            <person name="Yu D."/>
            <person name="Zhu Y."/>
            <person name="Jiang H."/>
            <person name="Qiu Q."/>
            <person name="Yang H."/>
            <person name="Zhang Y.E."/>
            <person name="Wang W."/>
            <person name="Zhu M."/>
            <person name="He S."/>
            <person name="Zhang G."/>
        </authorList>
    </citation>
    <scope>NUCLEOTIDE SEQUENCE [LARGE SCALE GENOMIC DNA]</scope>
    <source>
        <strain evidence="8">Bchr_013</strain>
    </source>
</reference>
<gene>
    <name evidence="8" type="primary">Cox18</name>
    <name evidence="8" type="ORF">GTO96_0016003</name>
</gene>
<dbReference type="PANTHER" id="PTHR12428">
    <property type="entry name" value="OXA1"/>
    <property type="match status" value="1"/>
</dbReference>
<evidence type="ECO:0000259" key="7">
    <source>
        <dbReference type="Pfam" id="PF02096"/>
    </source>
</evidence>
<evidence type="ECO:0000256" key="5">
    <source>
        <dbReference type="RuleBase" id="RU003945"/>
    </source>
</evidence>
<keyword evidence="4 6" id="KW-0472">Membrane</keyword>
<accession>A0A8X8BP33</accession>
<dbReference type="AlphaFoldDB" id="A0A8X8BP33"/>
<feature type="transmembrane region" description="Helical" evidence="6">
    <location>
        <begin position="198"/>
        <end position="216"/>
    </location>
</feature>
<dbReference type="OrthoDB" id="2148490at2759"/>
<evidence type="ECO:0000313" key="8">
    <source>
        <dbReference type="EMBL" id="KAG2461206.1"/>
    </source>
</evidence>
<comment type="caution">
    <text evidence="8">The sequence shown here is derived from an EMBL/GenBank/DDBJ whole genome shotgun (WGS) entry which is preliminary data.</text>
</comment>
<evidence type="ECO:0000313" key="9">
    <source>
        <dbReference type="Proteomes" id="UP000886611"/>
    </source>
</evidence>
<evidence type="ECO:0000256" key="6">
    <source>
        <dbReference type="SAM" id="Phobius"/>
    </source>
</evidence>
<dbReference type="InterPro" id="IPR028055">
    <property type="entry name" value="YidC/Oxa/ALB_C"/>
</dbReference>
<evidence type="ECO:0000256" key="1">
    <source>
        <dbReference type="ARBA" id="ARBA00004141"/>
    </source>
</evidence>
<keyword evidence="3 6" id="KW-1133">Transmembrane helix</keyword>
<feature type="non-terminal residue" evidence="8">
    <location>
        <position position="358"/>
    </location>
</feature>
<keyword evidence="2 5" id="KW-0812">Transmembrane</keyword>
<organism evidence="8 9">
    <name type="scientific">Polypterus senegalus</name>
    <name type="common">Senegal bichir</name>
    <dbReference type="NCBI Taxonomy" id="55291"/>
    <lineage>
        <taxon>Eukaryota</taxon>
        <taxon>Metazoa</taxon>
        <taxon>Chordata</taxon>
        <taxon>Craniata</taxon>
        <taxon>Vertebrata</taxon>
        <taxon>Euteleostomi</taxon>
        <taxon>Actinopterygii</taxon>
        <taxon>Polypteriformes</taxon>
        <taxon>Polypteridae</taxon>
        <taxon>Polypterus</taxon>
    </lineage>
</organism>
<dbReference type="GO" id="GO:0033617">
    <property type="term" value="P:mitochondrial respiratory chain complex IV assembly"/>
    <property type="evidence" value="ECO:0007669"/>
    <property type="project" value="TreeGrafter"/>
</dbReference>
<name>A0A8X8BP33_POLSE</name>
<feature type="transmembrane region" description="Helical" evidence="6">
    <location>
        <begin position="252"/>
        <end position="270"/>
    </location>
</feature>
<dbReference type="GO" id="GO:0032979">
    <property type="term" value="P:protein insertion into mitochondrial inner membrane from matrix"/>
    <property type="evidence" value="ECO:0007669"/>
    <property type="project" value="TreeGrafter"/>
</dbReference>
<sequence>MVCRCLPRLICRPATSASCHFRRPGPGSLPRGSRLLSDFACSKAPFGTRRWSCYRGRVDHGVPLLQLRTLSSVPSPGATPGLYERFADSAVVHFTEDVLTSVQQTTGLPWWATIVCTTVALRTAVTLPLGAYQSLIIAKVEALQPEIAELAKQLHYEVSVRAQQRGWAQKEARFHFKKTLRRIVAELYVRDNCHPFKASLLIWVQLPMWLIVSFALRNLSLGTSDTGAAVHEALGTGGALWFPDLTLPDTTWLMPVSLGLLNLLIIEIFASRKLEPTKFQTWVTHFMRGISLAMIPVAATVPSSMSLYWLTSSTVGLLHNLMLRSPTMRRLCHIPRSRNDSDTPYRDLWGALRAKLPR</sequence>
<evidence type="ECO:0000256" key="3">
    <source>
        <dbReference type="ARBA" id="ARBA00022989"/>
    </source>
</evidence>
<proteinExistence type="inferred from homology"/>
<dbReference type="CDD" id="cd20069">
    <property type="entry name" value="5TM_Oxa1-like"/>
    <property type="match status" value="1"/>
</dbReference>
<dbReference type="GO" id="GO:0032977">
    <property type="term" value="F:membrane insertase activity"/>
    <property type="evidence" value="ECO:0007669"/>
    <property type="project" value="InterPro"/>
</dbReference>
<dbReference type="GO" id="GO:0005743">
    <property type="term" value="C:mitochondrial inner membrane"/>
    <property type="evidence" value="ECO:0007669"/>
    <property type="project" value="TreeGrafter"/>
</dbReference>
<dbReference type="Proteomes" id="UP000886611">
    <property type="component" value="Unassembled WGS sequence"/>
</dbReference>
<dbReference type="PANTHER" id="PTHR12428:SF65">
    <property type="entry name" value="CYTOCHROME C OXIDASE ASSEMBLY PROTEIN COX18, MITOCHONDRIAL"/>
    <property type="match status" value="1"/>
</dbReference>
<keyword evidence="9" id="KW-1185">Reference proteome</keyword>
<evidence type="ECO:0000256" key="2">
    <source>
        <dbReference type="ARBA" id="ARBA00022692"/>
    </source>
</evidence>
<feature type="domain" description="Membrane insertase YidC/Oxa/ALB C-terminal" evidence="7">
    <location>
        <begin position="110"/>
        <end position="323"/>
    </location>
</feature>
<dbReference type="InterPro" id="IPR001708">
    <property type="entry name" value="YidC/ALB3/OXA1/COX18"/>
</dbReference>